<proteinExistence type="predicted"/>
<accession>A0AAD2JGS8</accession>
<gene>
    <name evidence="2" type="ORF">CYCCA115_LOCUS11764</name>
</gene>
<reference evidence="2" key="1">
    <citation type="submission" date="2023-08" db="EMBL/GenBank/DDBJ databases">
        <authorList>
            <person name="Audoor S."/>
            <person name="Bilcke G."/>
        </authorList>
    </citation>
    <scope>NUCLEOTIDE SEQUENCE</scope>
</reference>
<evidence type="ECO:0000256" key="1">
    <source>
        <dbReference type="SAM" id="MobiDB-lite"/>
    </source>
</evidence>
<dbReference type="Proteomes" id="UP001295423">
    <property type="component" value="Unassembled WGS sequence"/>
</dbReference>
<feature type="compositionally biased region" description="Low complexity" evidence="1">
    <location>
        <begin position="11"/>
        <end position="21"/>
    </location>
</feature>
<comment type="caution">
    <text evidence="2">The sequence shown here is derived from an EMBL/GenBank/DDBJ whole genome shotgun (WGS) entry which is preliminary data.</text>
</comment>
<dbReference type="AlphaFoldDB" id="A0AAD2JGS8"/>
<protein>
    <submittedName>
        <fullName evidence="2">Uncharacterized protein</fullName>
    </submittedName>
</protein>
<feature type="non-terminal residue" evidence="2">
    <location>
        <position position="1"/>
    </location>
</feature>
<name>A0AAD2JGS8_9STRA</name>
<organism evidence="2 3">
    <name type="scientific">Cylindrotheca closterium</name>
    <dbReference type="NCBI Taxonomy" id="2856"/>
    <lineage>
        <taxon>Eukaryota</taxon>
        <taxon>Sar</taxon>
        <taxon>Stramenopiles</taxon>
        <taxon>Ochrophyta</taxon>
        <taxon>Bacillariophyta</taxon>
        <taxon>Bacillariophyceae</taxon>
        <taxon>Bacillariophycidae</taxon>
        <taxon>Bacillariales</taxon>
        <taxon>Bacillariaceae</taxon>
        <taxon>Cylindrotheca</taxon>
    </lineage>
</organism>
<evidence type="ECO:0000313" key="2">
    <source>
        <dbReference type="EMBL" id="CAJ1948747.1"/>
    </source>
</evidence>
<sequence length="193" mass="21867">RTPSRMDKTSAESPSASAASPFTHTGSSLESIGPYGSKYNPRIIEVNLAQAERHERFDVKINRKRVCDGFAWKTLHIKTPIGCHDEKIWQAFMDTSDSSEHRSFYIQGPSWDCHYAAASNRKVNSDATEILDADYNADSNISKDPARHDMFWKFVLPKGWELDNLALSRDHHEIKSNSFVVGEKVGTFEFNTL</sequence>
<dbReference type="EMBL" id="CAKOGP040001753">
    <property type="protein sequence ID" value="CAJ1948747.1"/>
    <property type="molecule type" value="Genomic_DNA"/>
</dbReference>
<evidence type="ECO:0000313" key="3">
    <source>
        <dbReference type="Proteomes" id="UP001295423"/>
    </source>
</evidence>
<keyword evidence="3" id="KW-1185">Reference proteome</keyword>
<feature type="compositionally biased region" description="Basic and acidic residues" evidence="1">
    <location>
        <begin position="1"/>
        <end position="10"/>
    </location>
</feature>
<feature type="region of interest" description="Disordered" evidence="1">
    <location>
        <begin position="1"/>
        <end position="29"/>
    </location>
</feature>